<dbReference type="GO" id="GO:0016020">
    <property type="term" value="C:membrane"/>
    <property type="evidence" value="ECO:0007669"/>
    <property type="project" value="UniProtKB-SubCell"/>
</dbReference>
<dbReference type="GO" id="GO:1902600">
    <property type="term" value="P:proton transmembrane transport"/>
    <property type="evidence" value="ECO:0007669"/>
    <property type="project" value="InterPro"/>
</dbReference>
<accession>A0A0M2PX44</accession>
<protein>
    <submittedName>
        <fullName evidence="13">Sodium:proton antiporter</fullName>
    </submittedName>
</protein>
<keyword evidence="6 10" id="KW-0812">Transmembrane</keyword>
<dbReference type="RefSeq" id="WP_017713534.1">
    <property type="nucleotide sequence ID" value="NZ_KB235941.1"/>
</dbReference>
<evidence type="ECO:0000256" key="10">
    <source>
        <dbReference type="SAM" id="Phobius"/>
    </source>
</evidence>
<evidence type="ECO:0000256" key="7">
    <source>
        <dbReference type="ARBA" id="ARBA00022989"/>
    </source>
</evidence>
<dbReference type="AlphaFoldDB" id="A0A0M2PX44"/>
<comment type="caution">
    <text evidence="13">The sequence shown here is derived from an EMBL/GenBank/DDBJ whole genome shotgun (WGS) entry which is preliminary data.</text>
</comment>
<feature type="transmembrane region" description="Helical" evidence="10">
    <location>
        <begin position="190"/>
        <end position="208"/>
    </location>
</feature>
<keyword evidence="9 10" id="KW-0472">Membrane</keyword>
<comment type="similarity">
    <text evidence="3">Belongs to the universal stress protein A family.</text>
</comment>
<dbReference type="Gene3D" id="3.40.50.12370">
    <property type="match status" value="1"/>
</dbReference>
<dbReference type="OrthoDB" id="9793589at2"/>
<sequence length="726" mass="77844">MSALIHGLPDSPIVGFTALLLAILTVPPLVERLRLPGLVGLLAAGIMLGGNGLGLISSDDAGMALLSDIGKIYLMFVAGLEIDLAEFRKTQNRSLGFGAATFFIPLIFGTIMGRSFNFGWNGSILIGSLLASHTLLGFPIVRRLGVVRTEAVTVTVGATIVTDTAALLVLAICVAIHGGSFTGSFLVKQLILLGAYAVAVLWGLDWAGREYFKRTGDEEGNQFLFVLFGVFLAAIVAQMINVDKIVGAFLAGLAINDALGKGPVQEKVEFLGSTLFIPFFFIDMGLLIDIPRFIDSLVQNPLLTIALSASLISSKFLASLVCKVAFRYNWAETITMWSLSLPQVAATLAATLVGVQVGLLGEEIFNGVIVMMLVTSILGPLLTERFAAQLTPPLPTSLPEPDTLWFQADALVPSLTAGVPVPDFCTLFPEDDRPHPFTVLVPLANPSTEQGLIELAALVAQQESGTIVPLKITKAHVNMADPQLDQDLLRGRRILRRAVDLCQGFGVTVDPVLRIDDDVAAGITHAAREHQADLIVMGWSRFSLRSRLLGTVTEAVFWAAHCPVAVTRLVDNPQQIQRILVPVKDLLPRTLRTVRFAQWLGETNGGTVVLLHICVAWTPPEQITAFETSLNQWVEQQSGTLNPGRSGGETLEPNPGATVQVTTLTGESITGEEVASIILNQAQQFDLVVLRSVRRRTAGGFAVSTVTNQVMDNFGGSIVLFGEPHG</sequence>
<dbReference type="EMBL" id="AJTX02000002">
    <property type="protein sequence ID" value="KKJ01001.1"/>
    <property type="molecule type" value="Genomic_DNA"/>
</dbReference>
<evidence type="ECO:0000256" key="5">
    <source>
        <dbReference type="ARBA" id="ARBA00022449"/>
    </source>
</evidence>
<proteinExistence type="inferred from homology"/>
<organism evidence="13 14">
    <name type="scientific">Prochlorothrix hollandica PCC 9006 = CALU 1027</name>
    <dbReference type="NCBI Taxonomy" id="317619"/>
    <lineage>
        <taxon>Bacteria</taxon>
        <taxon>Bacillati</taxon>
        <taxon>Cyanobacteriota</taxon>
        <taxon>Cyanophyceae</taxon>
        <taxon>Prochlorotrichales</taxon>
        <taxon>Prochlorotrichaceae</taxon>
        <taxon>Prochlorothrix</taxon>
    </lineage>
</organism>
<feature type="transmembrane region" description="Helical" evidence="10">
    <location>
        <begin position="153"/>
        <end position="178"/>
    </location>
</feature>
<dbReference type="PANTHER" id="PTHR43562:SF4">
    <property type="entry name" value="NA(+)_H(+) ANTIPORTER NHAS5"/>
    <property type="match status" value="1"/>
</dbReference>
<dbReference type="GO" id="GO:0015297">
    <property type="term" value="F:antiporter activity"/>
    <property type="evidence" value="ECO:0007669"/>
    <property type="project" value="UniProtKB-KW"/>
</dbReference>
<comment type="similarity">
    <text evidence="2">Belongs to the monovalent cation:proton antiporter 2 (CPA2) transporter (TC 2.A.37) family.</text>
</comment>
<evidence type="ECO:0000256" key="8">
    <source>
        <dbReference type="ARBA" id="ARBA00023065"/>
    </source>
</evidence>
<feature type="domain" description="UspA" evidence="11">
    <location>
        <begin position="438"/>
        <end position="568"/>
    </location>
</feature>
<evidence type="ECO:0000313" key="14">
    <source>
        <dbReference type="Proteomes" id="UP000034681"/>
    </source>
</evidence>
<dbReference type="Proteomes" id="UP000034681">
    <property type="component" value="Unassembled WGS sequence"/>
</dbReference>
<evidence type="ECO:0000313" key="13">
    <source>
        <dbReference type="EMBL" id="KKJ01001.1"/>
    </source>
</evidence>
<feature type="transmembrane region" description="Helical" evidence="10">
    <location>
        <begin position="118"/>
        <end position="141"/>
    </location>
</feature>
<dbReference type="PANTHER" id="PTHR43562">
    <property type="entry name" value="NAPA-TYPE SODIUM/HYDROGEN ANTIPORTER"/>
    <property type="match status" value="1"/>
</dbReference>
<dbReference type="eggNOG" id="COG0475">
    <property type="taxonomic scope" value="Bacteria"/>
</dbReference>
<dbReference type="PRINTS" id="PR01438">
    <property type="entry name" value="UNVRSLSTRESS"/>
</dbReference>
<name>A0A0M2PX44_PROHO</name>
<evidence type="ECO:0000256" key="9">
    <source>
        <dbReference type="ARBA" id="ARBA00023136"/>
    </source>
</evidence>
<dbReference type="eggNOG" id="COG0589">
    <property type="taxonomic scope" value="Bacteria"/>
</dbReference>
<dbReference type="Pfam" id="PF00582">
    <property type="entry name" value="Usp"/>
    <property type="match status" value="2"/>
</dbReference>
<keyword evidence="4" id="KW-0813">Transport</keyword>
<keyword evidence="5" id="KW-0050">Antiport</keyword>
<evidence type="ECO:0000259" key="12">
    <source>
        <dbReference type="Pfam" id="PF00999"/>
    </source>
</evidence>
<dbReference type="InterPro" id="IPR006153">
    <property type="entry name" value="Cation/H_exchanger_TM"/>
</dbReference>
<feature type="transmembrane region" description="Helical" evidence="10">
    <location>
        <begin position="12"/>
        <end position="30"/>
    </location>
</feature>
<keyword evidence="14" id="KW-1185">Reference proteome</keyword>
<evidence type="ECO:0000259" key="11">
    <source>
        <dbReference type="Pfam" id="PF00582"/>
    </source>
</evidence>
<gene>
    <name evidence="13" type="ORF">PROH_00765</name>
</gene>
<feature type="transmembrane region" description="Helical" evidence="10">
    <location>
        <begin position="37"/>
        <end position="56"/>
    </location>
</feature>
<keyword evidence="7 10" id="KW-1133">Transmembrane helix</keyword>
<dbReference type="Gene3D" id="1.20.1530.20">
    <property type="match status" value="1"/>
</dbReference>
<keyword evidence="8" id="KW-0406">Ion transport</keyword>
<dbReference type="InterPro" id="IPR006015">
    <property type="entry name" value="Universal_stress_UspA"/>
</dbReference>
<evidence type="ECO:0000256" key="2">
    <source>
        <dbReference type="ARBA" id="ARBA00005551"/>
    </source>
</evidence>
<feature type="domain" description="UspA" evidence="11">
    <location>
        <begin position="576"/>
        <end position="713"/>
    </location>
</feature>
<feature type="transmembrane region" description="Helical" evidence="10">
    <location>
        <begin position="220"/>
        <end position="240"/>
    </location>
</feature>
<feature type="transmembrane region" description="Helical" evidence="10">
    <location>
        <begin position="62"/>
        <end position="82"/>
    </location>
</feature>
<evidence type="ECO:0000256" key="4">
    <source>
        <dbReference type="ARBA" id="ARBA00022448"/>
    </source>
</evidence>
<comment type="subcellular location">
    <subcellularLocation>
        <location evidence="1">Membrane</location>
        <topology evidence="1">Multi-pass membrane protein</topology>
    </subcellularLocation>
</comment>
<evidence type="ECO:0000256" key="1">
    <source>
        <dbReference type="ARBA" id="ARBA00004141"/>
    </source>
</evidence>
<feature type="transmembrane region" description="Helical" evidence="10">
    <location>
        <begin position="94"/>
        <end position="112"/>
    </location>
</feature>
<dbReference type="Pfam" id="PF00999">
    <property type="entry name" value="Na_H_Exchanger"/>
    <property type="match status" value="1"/>
</dbReference>
<reference evidence="13" key="1">
    <citation type="submission" date="2012-04" db="EMBL/GenBank/DDBJ databases">
        <authorList>
            <person name="Borisov I.G."/>
            <person name="Ivanikova N.V."/>
            <person name="Pinevich A.V."/>
        </authorList>
    </citation>
    <scope>NUCLEOTIDE SEQUENCE [LARGE SCALE GENOMIC DNA]</scope>
    <source>
        <strain evidence="13">CALU 1027</strain>
    </source>
</reference>
<dbReference type="SUPFAM" id="SSF52402">
    <property type="entry name" value="Adenine nucleotide alpha hydrolases-like"/>
    <property type="match status" value="2"/>
</dbReference>
<dbReference type="InterPro" id="IPR038770">
    <property type="entry name" value="Na+/solute_symporter_sf"/>
</dbReference>
<dbReference type="InterPro" id="IPR006016">
    <property type="entry name" value="UspA"/>
</dbReference>
<dbReference type="STRING" id="317619.GCA_000332315_03311"/>
<evidence type="ECO:0000256" key="6">
    <source>
        <dbReference type="ARBA" id="ARBA00022692"/>
    </source>
</evidence>
<evidence type="ECO:0000256" key="3">
    <source>
        <dbReference type="ARBA" id="ARBA00008791"/>
    </source>
</evidence>
<feature type="domain" description="Cation/H+ exchanger transmembrane" evidence="12">
    <location>
        <begin position="21"/>
        <end position="382"/>
    </location>
</feature>